<dbReference type="InterPro" id="IPR009197">
    <property type="entry name" value="MlrC"/>
</dbReference>
<dbReference type="AlphaFoldDB" id="A0A9D1YZC2"/>
<reference evidence="3" key="2">
    <citation type="submission" date="2021-04" db="EMBL/GenBank/DDBJ databases">
        <authorList>
            <person name="Gilroy R."/>
        </authorList>
    </citation>
    <scope>NUCLEOTIDE SEQUENCE</scope>
    <source>
        <strain evidence="3">5134</strain>
    </source>
</reference>
<comment type="caution">
    <text evidence="3">The sequence shown here is derived from an EMBL/GenBank/DDBJ whole genome shotgun (WGS) entry which is preliminary data.</text>
</comment>
<name>A0A9D1YZC2_9BACT</name>
<gene>
    <name evidence="3" type="ORF">H9828_01245</name>
</gene>
<evidence type="ECO:0000313" key="4">
    <source>
        <dbReference type="Proteomes" id="UP000886844"/>
    </source>
</evidence>
<protein>
    <submittedName>
        <fullName evidence="3">M81 family metallopeptidase</fullName>
    </submittedName>
</protein>
<dbReference type="EMBL" id="DXDA01000012">
    <property type="protein sequence ID" value="HIY68023.1"/>
    <property type="molecule type" value="Genomic_DNA"/>
</dbReference>
<evidence type="ECO:0000259" key="1">
    <source>
        <dbReference type="Pfam" id="PF07171"/>
    </source>
</evidence>
<dbReference type="PROSITE" id="PS51257">
    <property type="entry name" value="PROKAR_LIPOPROTEIN"/>
    <property type="match status" value="1"/>
</dbReference>
<dbReference type="Pfam" id="PF07171">
    <property type="entry name" value="MlrC_C"/>
    <property type="match status" value="1"/>
</dbReference>
<feature type="domain" description="Microcystin LR degradation protein MlrC N-terminal" evidence="2">
    <location>
        <begin position="24"/>
        <end position="305"/>
    </location>
</feature>
<dbReference type="Pfam" id="PF07364">
    <property type="entry name" value="DUF1485"/>
    <property type="match status" value="1"/>
</dbReference>
<dbReference type="InterPro" id="IPR010799">
    <property type="entry name" value="MlrC_C"/>
</dbReference>
<dbReference type="Proteomes" id="UP000886844">
    <property type="component" value="Unassembled WGS sequence"/>
</dbReference>
<feature type="domain" description="Microcystin LR degradation protein MlrC C-terminal" evidence="1">
    <location>
        <begin position="315"/>
        <end position="481"/>
    </location>
</feature>
<accession>A0A9D1YZC2</accession>
<reference evidence="3" key="1">
    <citation type="journal article" date="2021" name="PeerJ">
        <title>Extensive microbial diversity within the chicken gut microbiome revealed by metagenomics and culture.</title>
        <authorList>
            <person name="Gilroy R."/>
            <person name="Ravi A."/>
            <person name="Getino M."/>
            <person name="Pursley I."/>
            <person name="Horton D.L."/>
            <person name="Alikhan N.F."/>
            <person name="Baker D."/>
            <person name="Gharbi K."/>
            <person name="Hall N."/>
            <person name="Watson M."/>
            <person name="Adriaenssens E.M."/>
            <person name="Foster-Nyarko E."/>
            <person name="Jarju S."/>
            <person name="Secka A."/>
            <person name="Antonio M."/>
            <person name="Oren A."/>
            <person name="Chaudhuri R.R."/>
            <person name="La Ragione R."/>
            <person name="Hildebrand F."/>
            <person name="Pallen M.J."/>
        </authorList>
    </citation>
    <scope>NUCLEOTIDE SEQUENCE</scope>
    <source>
        <strain evidence="3">5134</strain>
    </source>
</reference>
<organism evidence="3 4">
    <name type="scientific">Candidatus Alistipes intestinigallinarum</name>
    <dbReference type="NCBI Taxonomy" id="2838440"/>
    <lineage>
        <taxon>Bacteria</taxon>
        <taxon>Pseudomonadati</taxon>
        <taxon>Bacteroidota</taxon>
        <taxon>Bacteroidia</taxon>
        <taxon>Bacteroidales</taxon>
        <taxon>Rikenellaceae</taxon>
        <taxon>Alistipes</taxon>
    </lineage>
</organism>
<dbReference type="InterPro" id="IPR015995">
    <property type="entry name" value="MlrC_N"/>
</dbReference>
<proteinExistence type="predicted"/>
<sequence length="500" mass="55270">MNRLLTLALLCLTCSCAGNRHELRILTCGIRHESNTFSSQPTTAEDFTLYRGEEAIRNVPWADTLLAAGVDLIPILHAYAWPGGVVEKSAFESMQNEILDGIRKAGRLDGIYLDLHGALHVDGYDDPQATFVRKIREIVGNDVVIAASFDAHGNVSKELYEQLNLLTGFRTVPHRDGMETKVRAVKMLLKTLKEKLKPQITCVEIPILVPGEKSITEVEPLKSIYEQIVPNTEKEGIMDVSILAGYAWADLPRSAMRVFVVADDKKYQPQAREIACDLAQQIWDCRDRLELDVPSGSIEEMLDLAKQYPGKTVFISDSGDNTTAGAPGDNPQVAAAFINRKIKNALVTAIVDPASLQQCVEVGAGNRVELSLGGKKDTQFGKPLQIQGKVVFVSPEEILKTDRAAAVIDVDGVKIVIVNTRRSFTTLNDFREINEDPLSYDIVVVKLGYLYPELRDIAPVHLMALTSGYCNLTIESLPFKHLDGPAYPLDKEMEWCPIPD</sequence>
<evidence type="ECO:0000259" key="2">
    <source>
        <dbReference type="Pfam" id="PF07364"/>
    </source>
</evidence>
<dbReference type="PIRSF" id="PIRSF012702">
    <property type="entry name" value="UCP012702"/>
    <property type="match status" value="1"/>
</dbReference>
<evidence type="ECO:0000313" key="3">
    <source>
        <dbReference type="EMBL" id="HIY68023.1"/>
    </source>
</evidence>